<dbReference type="AlphaFoldDB" id="A0A9D4EGC3"/>
<name>A0A9D4EGC3_DREPO</name>
<keyword evidence="2" id="KW-1185">Reference proteome</keyword>
<accession>A0A9D4EGC3</accession>
<protein>
    <submittedName>
        <fullName evidence="1">Uncharacterized protein</fullName>
    </submittedName>
</protein>
<reference evidence="1" key="1">
    <citation type="journal article" date="2019" name="bioRxiv">
        <title>The Genome of the Zebra Mussel, Dreissena polymorpha: A Resource for Invasive Species Research.</title>
        <authorList>
            <person name="McCartney M.A."/>
            <person name="Auch B."/>
            <person name="Kono T."/>
            <person name="Mallez S."/>
            <person name="Zhang Y."/>
            <person name="Obille A."/>
            <person name="Becker A."/>
            <person name="Abrahante J.E."/>
            <person name="Garbe J."/>
            <person name="Badalamenti J.P."/>
            <person name="Herman A."/>
            <person name="Mangelson H."/>
            <person name="Liachko I."/>
            <person name="Sullivan S."/>
            <person name="Sone E.D."/>
            <person name="Koren S."/>
            <person name="Silverstein K.A.T."/>
            <person name="Beckman K.B."/>
            <person name="Gohl D.M."/>
        </authorList>
    </citation>
    <scope>NUCLEOTIDE SEQUENCE</scope>
    <source>
        <strain evidence="1">Duluth1</strain>
        <tissue evidence="1">Whole animal</tissue>
    </source>
</reference>
<gene>
    <name evidence="1" type="ORF">DPMN_180254</name>
</gene>
<organism evidence="1 2">
    <name type="scientific">Dreissena polymorpha</name>
    <name type="common">Zebra mussel</name>
    <name type="synonym">Mytilus polymorpha</name>
    <dbReference type="NCBI Taxonomy" id="45954"/>
    <lineage>
        <taxon>Eukaryota</taxon>
        <taxon>Metazoa</taxon>
        <taxon>Spiralia</taxon>
        <taxon>Lophotrochozoa</taxon>
        <taxon>Mollusca</taxon>
        <taxon>Bivalvia</taxon>
        <taxon>Autobranchia</taxon>
        <taxon>Heteroconchia</taxon>
        <taxon>Euheterodonta</taxon>
        <taxon>Imparidentia</taxon>
        <taxon>Neoheterodontei</taxon>
        <taxon>Myida</taxon>
        <taxon>Dreissenoidea</taxon>
        <taxon>Dreissenidae</taxon>
        <taxon>Dreissena</taxon>
    </lineage>
</organism>
<dbReference type="Proteomes" id="UP000828390">
    <property type="component" value="Unassembled WGS sequence"/>
</dbReference>
<sequence>MLPDVTVGHELCVGDNEQFSETHVFNGQYPAFCVNVKGLATVQQDEYYDGFYRALWRSCVVVGPQSAVSAAVASAIRFRTSAVMISYLDTFALTSCHKLLPASCRVIYALVLVELFSMIFDFIVLTSNPLCSIIVLWCHP</sequence>
<comment type="caution">
    <text evidence="1">The sequence shown here is derived from an EMBL/GenBank/DDBJ whole genome shotgun (WGS) entry which is preliminary data.</text>
</comment>
<evidence type="ECO:0000313" key="1">
    <source>
        <dbReference type="EMBL" id="KAH3778783.1"/>
    </source>
</evidence>
<proteinExistence type="predicted"/>
<evidence type="ECO:0000313" key="2">
    <source>
        <dbReference type="Proteomes" id="UP000828390"/>
    </source>
</evidence>
<reference evidence="1" key="2">
    <citation type="submission" date="2020-11" db="EMBL/GenBank/DDBJ databases">
        <authorList>
            <person name="McCartney M.A."/>
            <person name="Auch B."/>
            <person name="Kono T."/>
            <person name="Mallez S."/>
            <person name="Becker A."/>
            <person name="Gohl D.M."/>
            <person name="Silverstein K.A.T."/>
            <person name="Koren S."/>
            <person name="Bechman K.B."/>
            <person name="Herman A."/>
            <person name="Abrahante J.E."/>
            <person name="Garbe J."/>
        </authorList>
    </citation>
    <scope>NUCLEOTIDE SEQUENCE</scope>
    <source>
        <strain evidence="1">Duluth1</strain>
        <tissue evidence="1">Whole animal</tissue>
    </source>
</reference>
<dbReference type="EMBL" id="JAIWYP010000009">
    <property type="protein sequence ID" value="KAH3778783.1"/>
    <property type="molecule type" value="Genomic_DNA"/>
</dbReference>